<evidence type="ECO:0000313" key="1">
    <source>
        <dbReference type="EMBL" id="ABW67675.1"/>
    </source>
</evidence>
<organism evidence="1 2">
    <name type="scientific">Desulfosudis oleivorans (strain DSM 6200 / JCM 39069 / Hxd3)</name>
    <name type="common">Desulfococcus oleovorans</name>
    <dbReference type="NCBI Taxonomy" id="96561"/>
    <lineage>
        <taxon>Bacteria</taxon>
        <taxon>Pseudomonadati</taxon>
        <taxon>Thermodesulfobacteriota</taxon>
        <taxon>Desulfobacteria</taxon>
        <taxon>Desulfobacterales</taxon>
        <taxon>Desulfosudaceae</taxon>
        <taxon>Desulfosudis</taxon>
    </lineage>
</organism>
<dbReference type="AlphaFoldDB" id="A8ZSD8"/>
<proteinExistence type="predicted"/>
<accession>A8ZSD8</accession>
<dbReference type="HOGENOM" id="CLU_1123145_0_0_7"/>
<sequence length="247" mass="28688">MVCFNLGISAEQCQWAEKHLPHLIIRPIPDIPIIRTIRAKADNGPLRKVGKRQWPLWICPHLIAESPFQKVFWLDCDIVVLRRLNELFSMLEDGPVFTPENNAPHKTPNSSELYQLLPIERDFDPLLPTLNGGVSGWDLKRDRNLLEFYQYPINQGFLVNERIREAISWHDQGALIWAVQNAGMEDRVMSSTEWNLCVKHTAAFKKPYLFTPPYHWDPDILEQLRQDAPEANLLHWNGTQVPWLIGK</sequence>
<dbReference type="KEGG" id="dol:Dole_1871"/>
<name>A8ZSD8_DESOH</name>
<dbReference type="Gene3D" id="3.90.550.10">
    <property type="entry name" value="Spore Coat Polysaccharide Biosynthesis Protein SpsA, Chain A"/>
    <property type="match status" value="1"/>
</dbReference>
<dbReference type="SUPFAM" id="SSF53448">
    <property type="entry name" value="Nucleotide-diphospho-sugar transferases"/>
    <property type="match status" value="1"/>
</dbReference>
<reference evidence="1 2" key="1">
    <citation type="submission" date="2007-10" db="EMBL/GenBank/DDBJ databases">
        <title>Complete sequence of Desulfococcus oleovorans Hxd3.</title>
        <authorList>
            <consortium name="US DOE Joint Genome Institute"/>
            <person name="Copeland A."/>
            <person name="Lucas S."/>
            <person name="Lapidus A."/>
            <person name="Barry K."/>
            <person name="Glavina del Rio T."/>
            <person name="Dalin E."/>
            <person name="Tice H."/>
            <person name="Pitluck S."/>
            <person name="Kiss H."/>
            <person name="Brettin T."/>
            <person name="Bruce D."/>
            <person name="Detter J.C."/>
            <person name="Han C."/>
            <person name="Schmutz J."/>
            <person name="Larimer F."/>
            <person name="Land M."/>
            <person name="Hauser L."/>
            <person name="Kyrpides N."/>
            <person name="Kim E."/>
            <person name="Wawrik B."/>
            <person name="Richardson P."/>
        </authorList>
    </citation>
    <scope>NUCLEOTIDE SEQUENCE [LARGE SCALE GENOMIC DNA]</scope>
    <source>
        <strain evidence="2">DSM 6200 / JCM 39069 / Hxd3</strain>
    </source>
</reference>
<keyword evidence="2" id="KW-1185">Reference proteome</keyword>
<dbReference type="Proteomes" id="UP000008561">
    <property type="component" value="Chromosome"/>
</dbReference>
<dbReference type="InterPro" id="IPR029044">
    <property type="entry name" value="Nucleotide-diphossugar_trans"/>
</dbReference>
<evidence type="ECO:0008006" key="3">
    <source>
        <dbReference type="Google" id="ProtNLM"/>
    </source>
</evidence>
<protein>
    <recommendedName>
        <fullName evidence="3">Glycosyl transferase</fullName>
    </recommendedName>
</protein>
<gene>
    <name evidence="1" type="ordered locus">Dole_1871</name>
</gene>
<evidence type="ECO:0000313" key="2">
    <source>
        <dbReference type="Proteomes" id="UP000008561"/>
    </source>
</evidence>
<dbReference type="EMBL" id="CP000859">
    <property type="protein sequence ID" value="ABW67675.1"/>
    <property type="molecule type" value="Genomic_DNA"/>
</dbReference>